<feature type="signal peptide" evidence="2">
    <location>
        <begin position="1"/>
        <end position="28"/>
    </location>
</feature>
<accession>A0ABW1RX78</accession>
<protein>
    <submittedName>
        <fullName evidence="4">WxL domain-containing protein</fullName>
    </submittedName>
</protein>
<gene>
    <name evidence="4" type="ORF">ACFP5Y_02635</name>
</gene>
<dbReference type="RefSeq" id="WP_137629331.1">
    <property type="nucleotide sequence ID" value="NZ_BJDJ01000020.1"/>
</dbReference>
<feature type="region of interest" description="Disordered" evidence="1">
    <location>
        <begin position="194"/>
        <end position="215"/>
    </location>
</feature>
<sequence length="248" mass="24437">MRATKLMSGLSSGVALAVLALTPLFASAATTTTTGPGTSSSNLTTVSDGYAATSTGNAEAQTNAEFTVSPGSLTLNQVPNIALGSVSVKSIATGSPNLPLVAGNTTGGAGYDGNGNSDVNVTDYRGDHAGWTLTVGMGPFTSGTATVSSASLALDVSKGATDNTSTSAPMTLNLTQGTTTSGWISSPQTVWNADANTGEGSNTATAEPTSSLTLGKQPTITAGTYDATLYWALQNAPAAAPASSTTTP</sequence>
<proteinExistence type="predicted"/>
<keyword evidence="2" id="KW-0732">Signal</keyword>
<evidence type="ECO:0000313" key="5">
    <source>
        <dbReference type="Proteomes" id="UP001596282"/>
    </source>
</evidence>
<keyword evidence="5" id="KW-1185">Reference proteome</keyword>
<reference evidence="5" key="1">
    <citation type="journal article" date="2019" name="Int. J. Syst. Evol. Microbiol.">
        <title>The Global Catalogue of Microorganisms (GCM) 10K type strain sequencing project: providing services to taxonomists for standard genome sequencing and annotation.</title>
        <authorList>
            <consortium name="The Broad Institute Genomics Platform"/>
            <consortium name="The Broad Institute Genome Sequencing Center for Infectious Disease"/>
            <person name="Wu L."/>
            <person name="Ma J."/>
        </authorList>
    </citation>
    <scope>NUCLEOTIDE SEQUENCE [LARGE SCALE GENOMIC DNA]</scope>
    <source>
        <strain evidence="5">CCM 8933</strain>
    </source>
</reference>
<dbReference type="EMBL" id="JBHSSC010000006">
    <property type="protein sequence ID" value="MFC6180120.1"/>
    <property type="molecule type" value="Genomic_DNA"/>
</dbReference>
<evidence type="ECO:0000256" key="1">
    <source>
        <dbReference type="SAM" id="MobiDB-lite"/>
    </source>
</evidence>
<comment type="caution">
    <text evidence="4">The sequence shown here is derived from an EMBL/GenBank/DDBJ whole genome shotgun (WGS) entry which is preliminary data.</text>
</comment>
<dbReference type="InterPro" id="IPR027994">
    <property type="entry name" value="WxL_dom"/>
</dbReference>
<evidence type="ECO:0000259" key="3">
    <source>
        <dbReference type="Pfam" id="PF13731"/>
    </source>
</evidence>
<dbReference type="Proteomes" id="UP001596282">
    <property type="component" value="Unassembled WGS sequence"/>
</dbReference>
<name>A0ABW1RX78_9LACO</name>
<organism evidence="4 5">
    <name type="scientific">Lactiplantibacillus daowaiensis</name>
    <dbReference type="NCBI Taxonomy" id="2559918"/>
    <lineage>
        <taxon>Bacteria</taxon>
        <taxon>Bacillati</taxon>
        <taxon>Bacillota</taxon>
        <taxon>Bacilli</taxon>
        <taxon>Lactobacillales</taxon>
        <taxon>Lactobacillaceae</taxon>
        <taxon>Lactiplantibacillus</taxon>
    </lineage>
</organism>
<feature type="domain" description="WxL" evidence="3">
    <location>
        <begin position="65"/>
        <end position="237"/>
    </location>
</feature>
<dbReference type="Pfam" id="PF13731">
    <property type="entry name" value="WxL"/>
    <property type="match status" value="1"/>
</dbReference>
<evidence type="ECO:0000313" key="4">
    <source>
        <dbReference type="EMBL" id="MFC6180120.1"/>
    </source>
</evidence>
<evidence type="ECO:0000256" key="2">
    <source>
        <dbReference type="SAM" id="SignalP"/>
    </source>
</evidence>
<feature type="chain" id="PRO_5046950672" evidence="2">
    <location>
        <begin position="29"/>
        <end position="248"/>
    </location>
</feature>